<organism evidence="1 2">
    <name type="scientific">Pholiota conissans</name>
    <dbReference type="NCBI Taxonomy" id="109636"/>
    <lineage>
        <taxon>Eukaryota</taxon>
        <taxon>Fungi</taxon>
        <taxon>Dikarya</taxon>
        <taxon>Basidiomycota</taxon>
        <taxon>Agaricomycotina</taxon>
        <taxon>Agaricomycetes</taxon>
        <taxon>Agaricomycetidae</taxon>
        <taxon>Agaricales</taxon>
        <taxon>Agaricineae</taxon>
        <taxon>Strophariaceae</taxon>
        <taxon>Pholiota</taxon>
    </lineage>
</organism>
<protein>
    <submittedName>
        <fullName evidence="1">Uncharacterized protein</fullName>
    </submittedName>
</protein>
<proteinExistence type="predicted"/>
<evidence type="ECO:0000313" key="1">
    <source>
        <dbReference type="EMBL" id="KAF9484610.1"/>
    </source>
</evidence>
<comment type="caution">
    <text evidence="1">The sequence shown here is derived from an EMBL/GenBank/DDBJ whole genome shotgun (WGS) entry which is preliminary data.</text>
</comment>
<evidence type="ECO:0000313" key="2">
    <source>
        <dbReference type="Proteomes" id="UP000807469"/>
    </source>
</evidence>
<gene>
    <name evidence="1" type="ORF">BDN70DRAFT_107691</name>
</gene>
<name>A0A9P5ZCX4_9AGAR</name>
<dbReference type="EMBL" id="MU155142">
    <property type="protein sequence ID" value="KAF9484610.1"/>
    <property type="molecule type" value="Genomic_DNA"/>
</dbReference>
<dbReference type="Proteomes" id="UP000807469">
    <property type="component" value="Unassembled WGS sequence"/>
</dbReference>
<keyword evidence="2" id="KW-1185">Reference proteome</keyword>
<dbReference type="AlphaFoldDB" id="A0A9P5ZCX4"/>
<dbReference type="OrthoDB" id="2564568at2759"/>
<accession>A0A9P5ZCX4</accession>
<reference evidence="1" key="1">
    <citation type="submission" date="2020-11" db="EMBL/GenBank/DDBJ databases">
        <authorList>
            <consortium name="DOE Joint Genome Institute"/>
            <person name="Ahrendt S."/>
            <person name="Riley R."/>
            <person name="Andreopoulos W."/>
            <person name="Labutti K."/>
            <person name="Pangilinan J."/>
            <person name="Ruiz-Duenas F.J."/>
            <person name="Barrasa J.M."/>
            <person name="Sanchez-Garcia M."/>
            <person name="Camarero S."/>
            <person name="Miyauchi S."/>
            <person name="Serrano A."/>
            <person name="Linde D."/>
            <person name="Babiker R."/>
            <person name="Drula E."/>
            <person name="Ayuso-Fernandez I."/>
            <person name="Pacheco R."/>
            <person name="Padilla G."/>
            <person name="Ferreira P."/>
            <person name="Barriuso J."/>
            <person name="Kellner H."/>
            <person name="Castanera R."/>
            <person name="Alfaro M."/>
            <person name="Ramirez L."/>
            <person name="Pisabarro A.G."/>
            <person name="Kuo A."/>
            <person name="Tritt A."/>
            <person name="Lipzen A."/>
            <person name="He G."/>
            <person name="Yan M."/>
            <person name="Ng V."/>
            <person name="Cullen D."/>
            <person name="Martin F."/>
            <person name="Rosso M.-N."/>
            <person name="Henrissat B."/>
            <person name="Hibbett D."/>
            <person name="Martinez A.T."/>
            <person name="Grigoriev I.V."/>
        </authorList>
    </citation>
    <scope>NUCLEOTIDE SEQUENCE</scope>
    <source>
        <strain evidence="1">CIRM-BRFM 674</strain>
    </source>
</reference>
<sequence length="116" mass="12042">MRMIMSASIATLASLLITPLFGGLFILSSSATAKLVRRGEISDAIPPECTETCSVISTALETCVYGDCLCTDSNAQELESCMNCLLGISSTSSVYDAAQGALTGGLFVVHHPSLSC</sequence>